<protein>
    <submittedName>
        <fullName evidence="4">GNAT family N-acetyltransferase</fullName>
    </submittedName>
</protein>
<keyword evidence="1" id="KW-0808">Transferase</keyword>
<dbReference type="PANTHER" id="PTHR43877">
    <property type="entry name" value="AMINOALKYLPHOSPHONATE N-ACETYLTRANSFERASE-RELATED-RELATED"/>
    <property type="match status" value="1"/>
</dbReference>
<dbReference type="OrthoDB" id="9799092at2"/>
<dbReference type="SUPFAM" id="SSF55729">
    <property type="entry name" value="Acyl-CoA N-acyltransferases (Nat)"/>
    <property type="match status" value="1"/>
</dbReference>
<dbReference type="EMBL" id="SDPQ02000002">
    <property type="protein sequence ID" value="KAA1398155.1"/>
    <property type="molecule type" value="Genomic_DNA"/>
</dbReference>
<evidence type="ECO:0000256" key="2">
    <source>
        <dbReference type="ARBA" id="ARBA00023315"/>
    </source>
</evidence>
<dbReference type="CDD" id="cd04301">
    <property type="entry name" value="NAT_SF"/>
    <property type="match status" value="1"/>
</dbReference>
<gene>
    <name evidence="4" type="ORF">ESP70_012585</name>
</gene>
<evidence type="ECO:0000256" key="1">
    <source>
        <dbReference type="ARBA" id="ARBA00022679"/>
    </source>
</evidence>
<proteinExistence type="predicted"/>
<feature type="domain" description="N-acetyltransferase" evidence="3">
    <location>
        <begin position="4"/>
        <end position="158"/>
    </location>
</feature>
<dbReference type="InterPro" id="IPR000182">
    <property type="entry name" value="GNAT_dom"/>
</dbReference>
<dbReference type="RefSeq" id="WP_149689585.1">
    <property type="nucleotide sequence ID" value="NZ_SDPQ02000002.1"/>
</dbReference>
<dbReference type="Pfam" id="PF00583">
    <property type="entry name" value="Acetyltransf_1"/>
    <property type="match status" value="1"/>
</dbReference>
<name>A0A5M4FFT8_9ACTN</name>
<accession>A0A5M4FFT8</accession>
<dbReference type="Gene3D" id="3.40.630.30">
    <property type="match status" value="1"/>
</dbReference>
<sequence length="158" mass="17602">MRDLTFRTPDLDDSRAIAEFQTVCWREAYVGVVPQVYLDSTGPDERQRRWAARILGSERDILVAEDGDRIVGVVSWGDGSWLDVSGLELKSLYVSADQRGSGLATTLLQRSIGDAPAFLWVYEANPRAHAFYRRHGFEPNGVSEPDADSGATVIMLQR</sequence>
<dbReference type="PROSITE" id="PS51186">
    <property type="entry name" value="GNAT"/>
    <property type="match status" value="1"/>
</dbReference>
<keyword evidence="5" id="KW-1185">Reference proteome</keyword>
<evidence type="ECO:0000313" key="4">
    <source>
        <dbReference type="EMBL" id="KAA1398155.1"/>
    </source>
</evidence>
<dbReference type="AlphaFoldDB" id="A0A5M4FFT8"/>
<evidence type="ECO:0000313" key="5">
    <source>
        <dbReference type="Proteomes" id="UP000380867"/>
    </source>
</evidence>
<keyword evidence="2" id="KW-0012">Acyltransferase</keyword>
<reference evidence="4" key="1">
    <citation type="submission" date="2019-09" db="EMBL/GenBank/DDBJ databases">
        <authorList>
            <person name="Li J."/>
        </authorList>
    </citation>
    <scope>NUCLEOTIDE SEQUENCE [LARGE SCALE GENOMIC DNA]</scope>
    <source>
        <strain evidence="4">JCM 14732</strain>
    </source>
</reference>
<dbReference type="Proteomes" id="UP000380867">
    <property type="component" value="Unassembled WGS sequence"/>
</dbReference>
<dbReference type="GO" id="GO:0016747">
    <property type="term" value="F:acyltransferase activity, transferring groups other than amino-acyl groups"/>
    <property type="evidence" value="ECO:0007669"/>
    <property type="project" value="InterPro"/>
</dbReference>
<dbReference type="InterPro" id="IPR050832">
    <property type="entry name" value="Bact_Acetyltransf"/>
</dbReference>
<dbReference type="InterPro" id="IPR016181">
    <property type="entry name" value="Acyl_CoA_acyltransferase"/>
</dbReference>
<organism evidence="4 5">
    <name type="scientific">Aeromicrobium ginsengisoli</name>
    <dbReference type="NCBI Taxonomy" id="363867"/>
    <lineage>
        <taxon>Bacteria</taxon>
        <taxon>Bacillati</taxon>
        <taxon>Actinomycetota</taxon>
        <taxon>Actinomycetes</taxon>
        <taxon>Propionibacteriales</taxon>
        <taxon>Nocardioidaceae</taxon>
        <taxon>Aeromicrobium</taxon>
    </lineage>
</organism>
<evidence type="ECO:0000259" key="3">
    <source>
        <dbReference type="PROSITE" id="PS51186"/>
    </source>
</evidence>
<comment type="caution">
    <text evidence="4">The sequence shown here is derived from an EMBL/GenBank/DDBJ whole genome shotgun (WGS) entry which is preliminary data.</text>
</comment>